<proteinExistence type="predicted"/>
<reference evidence="1" key="2">
    <citation type="journal article" date="2015" name="Data Brief">
        <title>Shoot transcriptome of the giant reed, Arundo donax.</title>
        <authorList>
            <person name="Barrero R.A."/>
            <person name="Guerrero F.D."/>
            <person name="Moolhuijzen P."/>
            <person name="Goolsby J.A."/>
            <person name="Tidwell J."/>
            <person name="Bellgard S.E."/>
            <person name="Bellgard M.I."/>
        </authorList>
    </citation>
    <scope>NUCLEOTIDE SEQUENCE</scope>
    <source>
        <tissue evidence="1">Shoot tissue taken approximately 20 cm above the soil surface</tissue>
    </source>
</reference>
<organism evidence="1">
    <name type="scientific">Arundo donax</name>
    <name type="common">Giant reed</name>
    <name type="synonym">Donax arundinaceus</name>
    <dbReference type="NCBI Taxonomy" id="35708"/>
    <lineage>
        <taxon>Eukaryota</taxon>
        <taxon>Viridiplantae</taxon>
        <taxon>Streptophyta</taxon>
        <taxon>Embryophyta</taxon>
        <taxon>Tracheophyta</taxon>
        <taxon>Spermatophyta</taxon>
        <taxon>Magnoliopsida</taxon>
        <taxon>Liliopsida</taxon>
        <taxon>Poales</taxon>
        <taxon>Poaceae</taxon>
        <taxon>PACMAD clade</taxon>
        <taxon>Arundinoideae</taxon>
        <taxon>Arundineae</taxon>
        <taxon>Arundo</taxon>
    </lineage>
</organism>
<accession>A0A0A9HGR8</accession>
<dbReference type="AlphaFoldDB" id="A0A0A9HGR8"/>
<sequence>MLYLIRQPPLLHILPSFLAVCEPVPKKGQERVKSRTQKCDAPLSRLIRNPSAGTRLVASRRGQRRRNCRL</sequence>
<protein>
    <submittedName>
        <fullName evidence="1">Uncharacterized protein</fullName>
    </submittedName>
</protein>
<name>A0A0A9HGR8_ARUDO</name>
<reference evidence="1" key="1">
    <citation type="submission" date="2014-09" db="EMBL/GenBank/DDBJ databases">
        <authorList>
            <person name="Magalhaes I.L.F."/>
            <person name="Oliveira U."/>
            <person name="Santos F.R."/>
            <person name="Vidigal T.H.D.A."/>
            <person name="Brescovit A.D."/>
            <person name="Santos A.J."/>
        </authorList>
    </citation>
    <scope>NUCLEOTIDE SEQUENCE</scope>
    <source>
        <tissue evidence="1">Shoot tissue taken approximately 20 cm above the soil surface</tissue>
    </source>
</reference>
<dbReference type="EMBL" id="GBRH01161949">
    <property type="protein sequence ID" value="JAE35947.1"/>
    <property type="molecule type" value="Transcribed_RNA"/>
</dbReference>
<evidence type="ECO:0000313" key="1">
    <source>
        <dbReference type="EMBL" id="JAE35947.1"/>
    </source>
</evidence>